<dbReference type="AlphaFoldDB" id="A0A6H2A0V3"/>
<accession>A0A6H2A0V3</accession>
<organism evidence="2">
    <name type="scientific">viral metagenome</name>
    <dbReference type="NCBI Taxonomy" id="1070528"/>
    <lineage>
        <taxon>unclassified sequences</taxon>
        <taxon>metagenomes</taxon>
        <taxon>organismal metagenomes</taxon>
    </lineage>
</organism>
<gene>
    <name evidence="2" type="ORF">TM448A03559_0004</name>
</gene>
<name>A0A6H2A0V3_9ZZZZ</name>
<evidence type="ECO:0000256" key="1">
    <source>
        <dbReference type="SAM" id="MobiDB-lite"/>
    </source>
</evidence>
<dbReference type="EMBL" id="MT144423">
    <property type="protein sequence ID" value="QJA53454.1"/>
    <property type="molecule type" value="Genomic_DNA"/>
</dbReference>
<reference evidence="2" key="1">
    <citation type="submission" date="2020-03" db="EMBL/GenBank/DDBJ databases">
        <title>The deep terrestrial virosphere.</title>
        <authorList>
            <person name="Holmfeldt K."/>
            <person name="Nilsson E."/>
            <person name="Simone D."/>
            <person name="Lopez-Fernandez M."/>
            <person name="Wu X."/>
            <person name="de Brujin I."/>
            <person name="Lundin D."/>
            <person name="Andersson A."/>
            <person name="Bertilsson S."/>
            <person name="Dopson M."/>
        </authorList>
    </citation>
    <scope>NUCLEOTIDE SEQUENCE</scope>
    <source>
        <strain evidence="2">TM448A03559</strain>
    </source>
</reference>
<protein>
    <submittedName>
        <fullName evidence="2">Uncharacterized protein</fullName>
    </submittedName>
</protein>
<evidence type="ECO:0000313" key="2">
    <source>
        <dbReference type="EMBL" id="QJA53454.1"/>
    </source>
</evidence>
<proteinExistence type="predicted"/>
<sequence length="63" mass="7189">MAYQIDTTDWEKACPRTYWTPGIKRVWTYDGSPGYFQTKEEAETEEAKDWGNVVPGPRGTICG</sequence>
<feature type="region of interest" description="Disordered" evidence="1">
    <location>
        <begin position="40"/>
        <end position="63"/>
    </location>
</feature>
<feature type="compositionally biased region" description="Basic and acidic residues" evidence="1">
    <location>
        <begin position="40"/>
        <end position="49"/>
    </location>
</feature>